<sequence>MTTAKIIRHRHKYHHYMNDDLKDVREETFFKIVFSDPSEFELFRKWCVDNKGEYDYDKDQSCQRGSLPQLEIFKDEICWCDIMTYYLVHVAGFEFHSVIEPYKGEVYVK</sequence>
<protein>
    <submittedName>
        <fullName evidence="1">Uncharacterized protein</fullName>
    </submittedName>
</protein>
<evidence type="ECO:0000313" key="1">
    <source>
        <dbReference type="EMBL" id="SKB52431.1"/>
    </source>
</evidence>
<accession>A0A1T5BZ63</accession>
<dbReference type="STRING" id="572036.SAMN05661099_1728"/>
<dbReference type="Proteomes" id="UP000189981">
    <property type="component" value="Unassembled WGS sequence"/>
</dbReference>
<dbReference type="EMBL" id="FUYR01000001">
    <property type="protein sequence ID" value="SKB52431.1"/>
    <property type="molecule type" value="Genomic_DNA"/>
</dbReference>
<organism evidence="1 2">
    <name type="scientific">Daejeonella lutea</name>
    <dbReference type="NCBI Taxonomy" id="572036"/>
    <lineage>
        <taxon>Bacteria</taxon>
        <taxon>Pseudomonadati</taxon>
        <taxon>Bacteroidota</taxon>
        <taxon>Sphingobacteriia</taxon>
        <taxon>Sphingobacteriales</taxon>
        <taxon>Sphingobacteriaceae</taxon>
        <taxon>Daejeonella</taxon>
    </lineage>
</organism>
<reference evidence="2" key="1">
    <citation type="submission" date="2017-02" db="EMBL/GenBank/DDBJ databases">
        <authorList>
            <person name="Varghese N."/>
            <person name="Submissions S."/>
        </authorList>
    </citation>
    <scope>NUCLEOTIDE SEQUENCE [LARGE SCALE GENOMIC DNA]</scope>
    <source>
        <strain evidence="2">DSM 22385</strain>
    </source>
</reference>
<dbReference type="OrthoDB" id="794755at2"/>
<proteinExistence type="predicted"/>
<dbReference type="RefSeq" id="WP_079702170.1">
    <property type="nucleotide sequence ID" value="NZ_FUYR01000001.1"/>
</dbReference>
<name>A0A1T5BZ63_9SPHI</name>
<gene>
    <name evidence="1" type="ORF">SAMN05661099_1728</name>
</gene>
<evidence type="ECO:0000313" key="2">
    <source>
        <dbReference type="Proteomes" id="UP000189981"/>
    </source>
</evidence>
<dbReference type="AlphaFoldDB" id="A0A1T5BZ63"/>
<keyword evidence="2" id="KW-1185">Reference proteome</keyword>